<dbReference type="RefSeq" id="WP_117957522.1">
    <property type="nucleotide sequence ID" value="NZ_QRAN01000036.1"/>
</dbReference>
<dbReference type="OrthoDB" id="3524978at2"/>
<name>A0A3L7DS54_9GAMM</name>
<evidence type="ECO:0000313" key="1">
    <source>
        <dbReference type="EMBL" id="RLQ20254.1"/>
    </source>
</evidence>
<dbReference type="InterPro" id="IPR017601">
    <property type="entry name" value="DGQHR-contain_dom"/>
</dbReference>
<organism evidence="1 2">
    <name type="scientific">Seongchinamella sediminis</name>
    <dbReference type="NCBI Taxonomy" id="2283635"/>
    <lineage>
        <taxon>Bacteria</taxon>
        <taxon>Pseudomonadati</taxon>
        <taxon>Pseudomonadota</taxon>
        <taxon>Gammaproteobacteria</taxon>
        <taxon>Cellvibrionales</taxon>
        <taxon>Halieaceae</taxon>
        <taxon>Seongchinamella</taxon>
    </lineage>
</organism>
<protein>
    <submittedName>
        <fullName evidence="1">DNA sulfur modification protein DndB</fullName>
    </submittedName>
</protein>
<dbReference type="AlphaFoldDB" id="A0A3L7DS54"/>
<dbReference type="EMBL" id="QRAN01000036">
    <property type="protein sequence ID" value="RLQ20254.1"/>
    <property type="molecule type" value="Genomic_DNA"/>
</dbReference>
<accession>A0A3L7DS54</accession>
<dbReference type="NCBIfam" id="TIGR03187">
    <property type="entry name" value="DGQHR"/>
    <property type="match status" value="1"/>
</dbReference>
<keyword evidence="2" id="KW-1185">Reference proteome</keyword>
<dbReference type="CDD" id="cd16412">
    <property type="entry name" value="dndB"/>
    <property type="match status" value="1"/>
</dbReference>
<proteinExistence type="predicted"/>
<sequence length="365" mass="40617">MTSVTNPEFSHSFPAVRGVQAGRACYIAMLPMRLIPKIFCFDEESVPPELRAQRKLNKSRIPDLSAYLLDNPKNYTLSAITASVNAKIGFAPLADSGPGQNMGTIQIPMDAQILINDGQHRRAGIEAALAENSELGHDHISVLFFIDEGLKTSQQMFADLNKHAVRPSNSISTLYDHRDQLAELARYLVRTVSIFDRMTELEKSSISNRSPKLFTISSIKNSSKALLRKGSKHSVSDEEMELAAEFWEEVGANMPDWNSVKLRKVTASEMREQFVHAHGVALQAIGMVGADLVIHHTATWKKKLKKLSSIDWSRASPDWNGRAVVHGRISKSRTNVILTCNYIKKALSVELTKTEMDAERAFNDG</sequence>
<dbReference type="InterPro" id="IPR017642">
    <property type="entry name" value="DNA_S_mod_DndB"/>
</dbReference>
<dbReference type="Pfam" id="PF14072">
    <property type="entry name" value="DndB"/>
    <property type="match status" value="1"/>
</dbReference>
<comment type="caution">
    <text evidence="1">The sequence shown here is derived from an EMBL/GenBank/DDBJ whole genome shotgun (WGS) entry which is preliminary data.</text>
</comment>
<reference evidence="1 2" key="1">
    <citation type="submission" date="2018-07" db="EMBL/GenBank/DDBJ databases">
        <title>Halioglobus sp. genome submission.</title>
        <authorList>
            <person name="Ye M.-Q."/>
            <person name="Du Z.-J."/>
        </authorList>
    </citation>
    <scope>NUCLEOTIDE SEQUENCE [LARGE SCALE GENOMIC DNA]</scope>
    <source>
        <strain evidence="1 2">U0301</strain>
    </source>
</reference>
<evidence type="ECO:0000313" key="2">
    <source>
        <dbReference type="Proteomes" id="UP000265509"/>
    </source>
</evidence>
<gene>
    <name evidence="1" type="primary">dndB</name>
    <name evidence="1" type="ORF">DWB85_18605</name>
</gene>
<dbReference type="Proteomes" id="UP000265509">
    <property type="component" value="Unassembled WGS sequence"/>
</dbReference>
<dbReference type="NCBIfam" id="TIGR03233">
    <property type="entry name" value="DNA_S_dndB"/>
    <property type="match status" value="1"/>
</dbReference>